<organism evidence="2 3">
    <name type="scientific">Aspergillus tanneri</name>
    <dbReference type="NCBI Taxonomy" id="1220188"/>
    <lineage>
        <taxon>Eukaryota</taxon>
        <taxon>Fungi</taxon>
        <taxon>Dikarya</taxon>
        <taxon>Ascomycota</taxon>
        <taxon>Pezizomycotina</taxon>
        <taxon>Eurotiomycetes</taxon>
        <taxon>Eurotiomycetidae</taxon>
        <taxon>Eurotiales</taxon>
        <taxon>Aspergillaceae</taxon>
        <taxon>Aspergillus</taxon>
        <taxon>Aspergillus subgen. Circumdati</taxon>
    </lineage>
</organism>
<dbReference type="PANTHER" id="PTHR47654">
    <property type="entry name" value="ZN(II)2CYS6 TRANSCRIPTION FACTOR (EUROFUNG)-RELATED"/>
    <property type="match status" value="1"/>
</dbReference>
<dbReference type="InterPro" id="IPR053230">
    <property type="entry name" value="Trans_reg_galc"/>
</dbReference>
<dbReference type="AlphaFoldDB" id="A0A4S3IXM3"/>
<dbReference type="EMBL" id="SOSA01001483">
    <property type="protein sequence ID" value="THC87110.1"/>
    <property type="molecule type" value="Genomic_DNA"/>
</dbReference>
<comment type="caution">
    <text evidence="2">The sequence shown here is derived from an EMBL/GenBank/DDBJ whole genome shotgun (WGS) entry which is preliminary data.</text>
</comment>
<gene>
    <name evidence="1" type="ORF">ATNIH1004_009542</name>
    <name evidence="2" type="ORF">EYZ11_013444</name>
</gene>
<dbReference type="EMBL" id="QUQM01000005">
    <property type="protein sequence ID" value="KAA8642790.1"/>
    <property type="molecule type" value="Genomic_DNA"/>
</dbReference>
<sequence length="138" mass="15310">MLFGNRYSAVRLQISEFELLLEVGFIKRDPVLCGGPSTPYTLQSTLSIITGRPTSTPDKFTTTPLSIPFDEEQFGEPMAASLLMDFSARKDYMQALTSQRRVAPTGWDSPALAEVVGQDIGLNYARHYFQHLSTSSTL</sequence>
<dbReference type="Proteomes" id="UP000324241">
    <property type="component" value="Unassembled WGS sequence"/>
</dbReference>
<dbReference type="GeneID" id="54332244"/>
<evidence type="ECO:0000313" key="1">
    <source>
        <dbReference type="EMBL" id="KAA8642790.1"/>
    </source>
</evidence>
<dbReference type="VEuPathDB" id="FungiDB:EYZ11_013444"/>
<reference evidence="1 4" key="2">
    <citation type="submission" date="2019-08" db="EMBL/GenBank/DDBJ databases">
        <title>The genome sequence of a newly discovered highly antifungal drug resistant Aspergillus species, Aspergillus tanneri NIH 1004.</title>
        <authorList>
            <person name="Mounaud S."/>
            <person name="Singh I."/>
            <person name="Joardar V."/>
            <person name="Pakala S."/>
            <person name="Pakala S."/>
            <person name="Venepally P."/>
            <person name="Chung J.K."/>
            <person name="Losada L."/>
            <person name="Nierman W.C."/>
        </authorList>
    </citation>
    <scope>NUCLEOTIDE SEQUENCE [LARGE SCALE GENOMIC DNA]</scope>
    <source>
        <strain evidence="1 4">NIH1004</strain>
    </source>
</reference>
<reference evidence="2 3" key="1">
    <citation type="submission" date="2019-03" db="EMBL/GenBank/DDBJ databases">
        <title>The genome sequence of a newly discovered highly antifungal drug resistant Aspergillus species, Aspergillus tanneri NIH 1004.</title>
        <authorList>
            <person name="Mounaud S."/>
            <person name="Singh I."/>
            <person name="Joardar V."/>
            <person name="Pakala S."/>
            <person name="Pakala S."/>
            <person name="Venepally P."/>
            <person name="Hoover J."/>
            <person name="Nierman W."/>
            <person name="Chung J."/>
            <person name="Losada L."/>
        </authorList>
    </citation>
    <scope>NUCLEOTIDE SEQUENCE [LARGE SCALE GENOMIC DNA]</scope>
    <source>
        <strain evidence="2 3">NIH1004</strain>
    </source>
</reference>
<dbReference type="RefSeq" id="XP_033422152.1">
    <property type="nucleotide sequence ID" value="XM_033574134.1"/>
</dbReference>
<name>A0A4S3IXM3_9EURO</name>
<dbReference type="Proteomes" id="UP000308092">
    <property type="component" value="Unassembled WGS sequence"/>
</dbReference>
<dbReference type="PANTHER" id="PTHR47654:SF1">
    <property type="entry name" value="ZN(II)2CYS6 TRANSCRIPTION FACTOR (EUROFUNG)"/>
    <property type="match status" value="1"/>
</dbReference>
<evidence type="ECO:0000313" key="3">
    <source>
        <dbReference type="Proteomes" id="UP000308092"/>
    </source>
</evidence>
<protein>
    <submittedName>
        <fullName evidence="2">Uncharacterized protein</fullName>
    </submittedName>
</protein>
<accession>A0A4S3IXM3</accession>
<evidence type="ECO:0000313" key="4">
    <source>
        <dbReference type="Proteomes" id="UP000324241"/>
    </source>
</evidence>
<proteinExistence type="predicted"/>
<keyword evidence="3" id="KW-1185">Reference proteome</keyword>
<evidence type="ECO:0000313" key="2">
    <source>
        <dbReference type="EMBL" id="THC87110.1"/>
    </source>
</evidence>